<dbReference type="InParanoid" id="A0A401GYU5"/>
<evidence type="ECO:0000313" key="1">
    <source>
        <dbReference type="EMBL" id="GBE87329.1"/>
    </source>
</evidence>
<dbReference type="GeneID" id="38784246"/>
<dbReference type="AlphaFoldDB" id="A0A401GYU5"/>
<dbReference type="EMBL" id="BFAD01000011">
    <property type="protein sequence ID" value="GBE87329.1"/>
    <property type="molecule type" value="Genomic_DNA"/>
</dbReference>
<name>A0A401GYU5_9APHY</name>
<protein>
    <submittedName>
        <fullName evidence="1">Uncharacterized protein</fullName>
    </submittedName>
</protein>
<gene>
    <name evidence="1" type="ORF">SCP_1100040</name>
</gene>
<proteinExistence type="predicted"/>
<reference evidence="1 2" key="1">
    <citation type="journal article" date="2018" name="Sci. Rep.">
        <title>Genome sequence of the cauliflower mushroom Sparassis crispa (Hanabiratake) and its association with beneficial usage.</title>
        <authorList>
            <person name="Kiyama R."/>
            <person name="Furutani Y."/>
            <person name="Kawaguchi K."/>
            <person name="Nakanishi T."/>
        </authorList>
    </citation>
    <scope>NUCLEOTIDE SEQUENCE [LARGE SCALE GENOMIC DNA]</scope>
</reference>
<dbReference type="RefSeq" id="XP_027618242.1">
    <property type="nucleotide sequence ID" value="XM_027762441.1"/>
</dbReference>
<keyword evidence="2" id="KW-1185">Reference proteome</keyword>
<evidence type="ECO:0000313" key="2">
    <source>
        <dbReference type="Proteomes" id="UP000287166"/>
    </source>
</evidence>
<comment type="caution">
    <text evidence="1">The sequence shown here is derived from an EMBL/GenBank/DDBJ whole genome shotgun (WGS) entry which is preliminary data.</text>
</comment>
<sequence>MPPFSHLASSLNLVPSSCPTARKSGLLITYLNAAATVAAGVTSYDGLVMDPNLILGYPALTLRTSKHSTRSFKNKT</sequence>
<organism evidence="1 2">
    <name type="scientific">Sparassis crispa</name>
    <dbReference type="NCBI Taxonomy" id="139825"/>
    <lineage>
        <taxon>Eukaryota</taxon>
        <taxon>Fungi</taxon>
        <taxon>Dikarya</taxon>
        <taxon>Basidiomycota</taxon>
        <taxon>Agaricomycotina</taxon>
        <taxon>Agaricomycetes</taxon>
        <taxon>Polyporales</taxon>
        <taxon>Sparassidaceae</taxon>
        <taxon>Sparassis</taxon>
    </lineage>
</organism>
<dbReference type="Proteomes" id="UP000287166">
    <property type="component" value="Unassembled WGS sequence"/>
</dbReference>
<accession>A0A401GYU5</accession>